<sequence>MANDSSAPYQLVPTNSYNTELLQDTQSSFQPPNDDARLDRIQFGNQQHIPPAAPSQQNHTTVESDPIPSNTEPNPPKTKKIARRTKVTASRAAAPARVEKQIDRGKKPRRSFDLDERAATACTRELGSCARCKMQKSRCVRNPLNPDGPCMRCLSDSAIINIPCLRKKIPDARFTPAKDCPEPYWTTRWATMDVKEIDVWASSEVRTLVLTQDIGSAKDVLTVRMIVPLPGDSLTRTWMSKSTGERFHHQTAPWAIMNMTRTAHEPSVNIDNYIEDFINHFVNPNDKLLVDTYLMAFRLSTSSKVEEERVLLRNVLRLWVAARRGTKPQRVIGEEKLGMLPQTLDRNRYDYGEVPVPPVISAQLSLLREALIIRPWTQEVRSQLEALVAKKKPESWLTVYLVMFILLHNCSLLTAYFMKKAKNLRLHDKYHAIAILEELHFSVSILLTYYHYVNKGALCFATGHASSRDIQRLKLDDDQLSFLIFSAKEVKRLEPSMKKAREESLFHHEYYFISQLYDLNWVLPEHTVASVQ</sequence>
<dbReference type="PANTHER" id="PTHR35392">
    <property type="entry name" value="ZN(II)2CYS6 TRANSCRIPTION FACTOR (EUROFUNG)-RELATED-RELATED"/>
    <property type="match status" value="1"/>
</dbReference>
<evidence type="ECO:0000256" key="2">
    <source>
        <dbReference type="SAM" id="Phobius"/>
    </source>
</evidence>
<name>A0A194WS71_MOLSC</name>
<dbReference type="KEGG" id="psco:LY89DRAFT_596060"/>
<keyword evidence="4" id="KW-1185">Reference proteome</keyword>
<feature type="compositionally biased region" description="Polar residues" evidence="1">
    <location>
        <begin position="1"/>
        <end position="31"/>
    </location>
</feature>
<organism evidence="3 4">
    <name type="scientific">Mollisia scopiformis</name>
    <name type="common">Conifer needle endophyte fungus</name>
    <name type="synonym">Phialocephala scopiformis</name>
    <dbReference type="NCBI Taxonomy" id="149040"/>
    <lineage>
        <taxon>Eukaryota</taxon>
        <taxon>Fungi</taxon>
        <taxon>Dikarya</taxon>
        <taxon>Ascomycota</taxon>
        <taxon>Pezizomycotina</taxon>
        <taxon>Leotiomycetes</taxon>
        <taxon>Helotiales</taxon>
        <taxon>Mollisiaceae</taxon>
        <taxon>Mollisia</taxon>
    </lineage>
</organism>
<proteinExistence type="predicted"/>
<dbReference type="PANTHER" id="PTHR35392:SF3">
    <property type="entry name" value="ZN(2)-C6 FUNGAL-TYPE DOMAIN-CONTAINING PROTEIN"/>
    <property type="match status" value="1"/>
</dbReference>
<feature type="compositionally biased region" description="Basic residues" evidence="1">
    <location>
        <begin position="77"/>
        <end position="86"/>
    </location>
</feature>
<evidence type="ECO:0000313" key="4">
    <source>
        <dbReference type="Proteomes" id="UP000070700"/>
    </source>
</evidence>
<keyword evidence="2" id="KW-1133">Transmembrane helix</keyword>
<feature type="transmembrane region" description="Helical" evidence="2">
    <location>
        <begin position="396"/>
        <end position="418"/>
    </location>
</feature>
<feature type="compositionally biased region" description="Basic and acidic residues" evidence="1">
    <location>
        <begin position="97"/>
        <end position="112"/>
    </location>
</feature>
<keyword evidence="2" id="KW-0472">Membrane</keyword>
<feature type="compositionally biased region" description="Polar residues" evidence="1">
    <location>
        <begin position="43"/>
        <end position="72"/>
    </location>
</feature>
<dbReference type="EMBL" id="KQ947428">
    <property type="protein sequence ID" value="KUJ10821.1"/>
    <property type="molecule type" value="Genomic_DNA"/>
</dbReference>
<dbReference type="Proteomes" id="UP000070700">
    <property type="component" value="Unassembled WGS sequence"/>
</dbReference>
<keyword evidence="2" id="KW-0812">Transmembrane</keyword>
<gene>
    <name evidence="3" type="ORF">LY89DRAFT_596060</name>
</gene>
<dbReference type="OrthoDB" id="5362630at2759"/>
<dbReference type="InterPro" id="IPR052973">
    <property type="entry name" value="Fungal_sec-metab_reg_TF"/>
</dbReference>
<accession>A0A194WS71</accession>
<reference evidence="3 4" key="1">
    <citation type="submission" date="2015-10" db="EMBL/GenBank/DDBJ databases">
        <title>Full genome of DAOMC 229536 Phialocephala scopiformis, a fungal endophyte of spruce producing the potent anti-insectan compound rugulosin.</title>
        <authorList>
            <consortium name="DOE Joint Genome Institute"/>
            <person name="Walker A.K."/>
            <person name="Frasz S.L."/>
            <person name="Seifert K.A."/>
            <person name="Miller J.D."/>
            <person name="Mondo S.J."/>
            <person name="Labutti K."/>
            <person name="Lipzen A."/>
            <person name="Dockter R."/>
            <person name="Kennedy M."/>
            <person name="Grigoriev I.V."/>
            <person name="Spatafora J.W."/>
        </authorList>
    </citation>
    <scope>NUCLEOTIDE SEQUENCE [LARGE SCALE GENOMIC DNA]</scope>
    <source>
        <strain evidence="3 4">CBS 120377</strain>
    </source>
</reference>
<dbReference type="STRING" id="149040.A0A194WS71"/>
<protein>
    <recommendedName>
        <fullName evidence="5">Zn(2)-C6 fungal-type domain-containing protein</fullName>
    </recommendedName>
</protein>
<dbReference type="InParanoid" id="A0A194WS71"/>
<evidence type="ECO:0008006" key="5">
    <source>
        <dbReference type="Google" id="ProtNLM"/>
    </source>
</evidence>
<dbReference type="GeneID" id="28819621"/>
<dbReference type="RefSeq" id="XP_018065176.1">
    <property type="nucleotide sequence ID" value="XM_018209895.1"/>
</dbReference>
<evidence type="ECO:0000256" key="1">
    <source>
        <dbReference type="SAM" id="MobiDB-lite"/>
    </source>
</evidence>
<dbReference type="AlphaFoldDB" id="A0A194WS71"/>
<feature type="region of interest" description="Disordered" evidence="1">
    <location>
        <begin position="1"/>
        <end position="112"/>
    </location>
</feature>
<evidence type="ECO:0000313" key="3">
    <source>
        <dbReference type="EMBL" id="KUJ10821.1"/>
    </source>
</evidence>